<evidence type="ECO:0008006" key="3">
    <source>
        <dbReference type="Google" id="ProtNLM"/>
    </source>
</evidence>
<dbReference type="EMBL" id="CP023445">
    <property type="protein sequence ID" value="ATE58079.1"/>
    <property type="molecule type" value="Genomic_DNA"/>
</dbReference>
<dbReference type="Pfam" id="PF10706">
    <property type="entry name" value="Aminoglyc_resit"/>
    <property type="match status" value="1"/>
</dbReference>
<keyword evidence="2" id="KW-1185">Reference proteome</keyword>
<protein>
    <recommendedName>
        <fullName evidence="3">Aminoglycoside nucleotidyltransferase</fullName>
    </recommendedName>
</protein>
<dbReference type="KEGG" id="apre:CNX65_09565"/>
<evidence type="ECO:0000313" key="2">
    <source>
        <dbReference type="Proteomes" id="UP000218505"/>
    </source>
</evidence>
<proteinExistence type="predicted"/>
<dbReference type="Proteomes" id="UP000218505">
    <property type="component" value="Chromosome"/>
</dbReference>
<dbReference type="AlphaFoldDB" id="A0A290ZGH6"/>
<reference evidence="1" key="1">
    <citation type="submission" date="2017-09" db="EMBL/GenBank/DDBJ databases">
        <title>Complete Genome Sequence of ansamitocin-producing Bacterium Actinosynnema pretiosum X47.</title>
        <authorList>
            <person name="Cao G."/>
            <person name="Zong G."/>
            <person name="Zhong C."/>
            <person name="Fu J."/>
        </authorList>
    </citation>
    <scope>NUCLEOTIDE SEQUENCE [LARGE SCALE GENOMIC DNA]</scope>
    <source>
        <strain evidence="1">X47</strain>
    </source>
</reference>
<dbReference type="Gene3D" id="3.30.460.40">
    <property type="match status" value="2"/>
</dbReference>
<organism evidence="1 2">
    <name type="scientific">Actinosynnema pretiosum</name>
    <dbReference type="NCBI Taxonomy" id="42197"/>
    <lineage>
        <taxon>Bacteria</taxon>
        <taxon>Bacillati</taxon>
        <taxon>Actinomycetota</taxon>
        <taxon>Actinomycetes</taxon>
        <taxon>Pseudonocardiales</taxon>
        <taxon>Pseudonocardiaceae</taxon>
        <taxon>Actinosynnema</taxon>
    </lineage>
</organism>
<evidence type="ECO:0000313" key="1">
    <source>
        <dbReference type="EMBL" id="ATE58079.1"/>
    </source>
</evidence>
<sequence>MADVLAVLDLAEAAGARLWIDGGWGVDALLGERTRRHGDLDVVVEGRGVLGPAERGVAYPAESLLGRGVIGGREVECVSAEWAVRFHDEYTGDADDRADVRALCARFGPDGEGCEPRAKSEPGESQCGAAVRHFVVSHCCAAREQYR</sequence>
<name>A0A290ZGH6_9PSEU</name>
<gene>
    <name evidence="1" type="ORF">CNX65_09565</name>
</gene>
<accession>A0A290ZGH6</accession>
<dbReference type="InterPro" id="IPR019646">
    <property type="entry name" value="Aminoglyc_AdlTrfase"/>
</dbReference>